<feature type="compositionally biased region" description="Basic and acidic residues" evidence="2">
    <location>
        <begin position="496"/>
        <end position="505"/>
    </location>
</feature>
<organism evidence="3 4">
    <name type="scientific">Adineta ricciae</name>
    <name type="common">Rotifer</name>
    <dbReference type="NCBI Taxonomy" id="249248"/>
    <lineage>
        <taxon>Eukaryota</taxon>
        <taxon>Metazoa</taxon>
        <taxon>Spiralia</taxon>
        <taxon>Gnathifera</taxon>
        <taxon>Rotifera</taxon>
        <taxon>Eurotatoria</taxon>
        <taxon>Bdelloidea</taxon>
        <taxon>Adinetida</taxon>
        <taxon>Adinetidae</taxon>
        <taxon>Adineta</taxon>
    </lineage>
</organism>
<feature type="compositionally biased region" description="Polar residues" evidence="2">
    <location>
        <begin position="577"/>
        <end position="591"/>
    </location>
</feature>
<comment type="caution">
    <text evidence="3">The sequence shown here is derived from an EMBL/GenBank/DDBJ whole genome shotgun (WGS) entry which is preliminary data.</text>
</comment>
<reference evidence="3" key="1">
    <citation type="submission" date="2021-02" db="EMBL/GenBank/DDBJ databases">
        <authorList>
            <person name="Nowell W R."/>
        </authorList>
    </citation>
    <scope>NUCLEOTIDE SEQUENCE</scope>
</reference>
<evidence type="ECO:0000256" key="2">
    <source>
        <dbReference type="SAM" id="MobiDB-lite"/>
    </source>
</evidence>
<sequence length="684" mass="78288">MFLLRNFIDSDRNLFVLIYLGYRLENSYVKTSFLNTLESIRDERHTNSPTNPVNEANSRRLSVIRAELHQLTREKTKYNVEKLTQDIEFLHGEIELLTHGITEINQKINAQMRTKKTLNAQMSILRSTTRVPYVDLQTALQEKQRYEEELNKPGKTASYRGLVQRKISLIIEYLPQLQKHDEYRQQYEQADQIQKADQHKRDKFVESLNIKTRKQTENKQLVHDSIIRLPELEQKIENLRSEREQIMSSISARKQRRQISPVHLQTIASPVQSFATLERDTLEYEKQRCHDQLEKIRLLLKYFHEKMSEHNVSITSTSCSSPTTTTTESASSVYYPLTLSEEQTILSSFMSEEVDSADNATNQSTIAIAMKLPRNFIPLDLQSTTTNEIIHSSFHPDNSFGYKKELPADIVDKYAGIGKKKQQQQGVHGKKNKKNKKNFSIKHSSHMIYLYNEVRASTGHSDTLPFMPMFEYELSPAVKALQLMEQSVESYLTELSQRDEQHSEIHEEDDIQDSALDTFSETSSLIETTNFSKDFASALPHLTNIPEARSSSSSDDKKTIVSSSSPASSHHSHSKLEQQPSSTVHLTTVEESSPHLPALPAQIERQISDEGYRSIQNGTQVPQTTRATNNTSPLLTRSSSYDCVEKVGKWLSSTAHSSSMLTMDETIHNDFQATNNAKREENLA</sequence>
<feature type="region of interest" description="Disordered" evidence="2">
    <location>
        <begin position="494"/>
        <end position="514"/>
    </location>
</feature>
<feature type="coiled-coil region" evidence="1">
    <location>
        <begin position="222"/>
        <end position="249"/>
    </location>
</feature>
<feature type="coiled-coil region" evidence="1">
    <location>
        <begin position="61"/>
        <end position="121"/>
    </location>
</feature>
<feature type="region of interest" description="Disordered" evidence="2">
    <location>
        <begin position="546"/>
        <end position="598"/>
    </location>
</feature>
<dbReference type="EMBL" id="CAJNOJ010000063">
    <property type="protein sequence ID" value="CAF1004890.1"/>
    <property type="molecule type" value="Genomic_DNA"/>
</dbReference>
<gene>
    <name evidence="3" type="ORF">EDS130_LOCUS15076</name>
</gene>
<name>A0A814H4P7_ADIRI</name>
<evidence type="ECO:0000256" key="1">
    <source>
        <dbReference type="SAM" id="Coils"/>
    </source>
</evidence>
<proteinExistence type="predicted"/>
<keyword evidence="1" id="KW-0175">Coiled coil</keyword>
<protein>
    <submittedName>
        <fullName evidence="3">Uncharacterized protein</fullName>
    </submittedName>
</protein>
<dbReference type="Proteomes" id="UP000663852">
    <property type="component" value="Unassembled WGS sequence"/>
</dbReference>
<accession>A0A814H4P7</accession>
<evidence type="ECO:0000313" key="3">
    <source>
        <dbReference type="EMBL" id="CAF1004890.1"/>
    </source>
</evidence>
<dbReference type="AlphaFoldDB" id="A0A814H4P7"/>
<evidence type="ECO:0000313" key="4">
    <source>
        <dbReference type="Proteomes" id="UP000663852"/>
    </source>
</evidence>